<gene>
    <name evidence="2" type="ORF">PHMEG_0008894</name>
</gene>
<organism evidence="2 3">
    <name type="scientific">Phytophthora megakarya</name>
    <dbReference type="NCBI Taxonomy" id="4795"/>
    <lineage>
        <taxon>Eukaryota</taxon>
        <taxon>Sar</taxon>
        <taxon>Stramenopiles</taxon>
        <taxon>Oomycota</taxon>
        <taxon>Peronosporomycetes</taxon>
        <taxon>Peronosporales</taxon>
        <taxon>Peronosporaceae</taxon>
        <taxon>Phytophthora</taxon>
    </lineage>
</organism>
<protein>
    <submittedName>
        <fullName evidence="2">Uncharacterized protein</fullName>
    </submittedName>
</protein>
<evidence type="ECO:0000256" key="1">
    <source>
        <dbReference type="SAM" id="MobiDB-lite"/>
    </source>
</evidence>
<evidence type="ECO:0000313" key="2">
    <source>
        <dbReference type="EMBL" id="OWZ17199.1"/>
    </source>
</evidence>
<feature type="region of interest" description="Disordered" evidence="1">
    <location>
        <begin position="374"/>
        <end position="417"/>
    </location>
</feature>
<feature type="compositionally biased region" description="Low complexity" evidence="1">
    <location>
        <begin position="284"/>
        <end position="296"/>
    </location>
</feature>
<feature type="compositionally biased region" description="Basic residues" evidence="1">
    <location>
        <begin position="297"/>
        <end position="307"/>
    </location>
</feature>
<dbReference type="EMBL" id="NBNE01000794">
    <property type="protein sequence ID" value="OWZ17199.1"/>
    <property type="molecule type" value="Genomic_DNA"/>
</dbReference>
<comment type="caution">
    <text evidence="2">The sequence shown here is derived from an EMBL/GenBank/DDBJ whole genome shotgun (WGS) entry which is preliminary data.</text>
</comment>
<accession>A0A225WJA2</accession>
<dbReference type="OrthoDB" id="128150at2759"/>
<evidence type="ECO:0000313" key="3">
    <source>
        <dbReference type="Proteomes" id="UP000198211"/>
    </source>
</evidence>
<dbReference type="Proteomes" id="UP000198211">
    <property type="component" value="Unassembled WGS sequence"/>
</dbReference>
<reference evidence="3" key="1">
    <citation type="submission" date="2017-03" db="EMBL/GenBank/DDBJ databases">
        <title>Phytopthora megakarya and P. palmivora, two closely related causual agents of cacao black pod achieved similar genome size and gene model numbers by different mechanisms.</title>
        <authorList>
            <person name="Ali S."/>
            <person name="Shao J."/>
            <person name="Larry D.J."/>
            <person name="Kronmiller B."/>
            <person name="Shen D."/>
            <person name="Strem M.D."/>
            <person name="Melnick R.L."/>
            <person name="Guiltinan M.J."/>
            <person name="Tyler B.M."/>
            <person name="Meinhardt L.W."/>
            <person name="Bailey B.A."/>
        </authorList>
    </citation>
    <scope>NUCLEOTIDE SEQUENCE [LARGE SCALE GENOMIC DNA]</scope>
    <source>
        <strain evidence="3">zdho120</strain>
    </source>
</reference>
<feature type="compositionally biased region" description="Low complexity" evidence="1">
    <location>
        <begin position="256"/>
        <end position="265"/>
    </location>
</feature>
<feature type="compositionally biased region" description="Low complexity" evidence="1">
    <location>
        <begin position="315"/>
        <end position="326"/>
    </location>
</feature>
<keyword evidence="3" id="KW-1185">Reference proteome</keyword>
<feature type="compositionally biased region" description="Basic and acidic residues" evidence="1">
    <location>
        <begin position="394"/>
        <end position="415"/>
    </location>
</feature>
<name>A0A225WJA2_9STRA</name>
<proteinExistence type="predicted"/>
<feature type="region of interest" description="Disordered" evidence="1">
    <location>
        <begin position="195"/>
        <end position="358"/>
    </location>
</feature>
<dbReference type="AlphaFoldDB" id="A0A225WJA2"/>
<sequence>MNAGTTTHQEMYDRLESQIQLGHRSNAILTKEVNHARSEYLVGIQAFKKFHKNCHKLLSLTDPTETTLTLELCERNRDLFRRVKRLEKAYSGLGARLRLEDMDPEVLVLMVEGLELDKVDWETMATDPQTRRALRAIFALKKQFCSGRSRFQHYCDIKSSSEHPSVLGGRICAVIVFLTFRGVFGHTCETVSVVDGLSSHSPPASTPPAPPVSGEKKGKGKRQRTGSDDEGVDFGSGASGEDAPKEGSPTKKSKPSPKSSLTKPSATAPAHGKPGSSPKKIDVASSAGQSAKSPPSKSKKSRSKKTGTKATPGYSSSDESVFSVSFESERESISDHNSSVSEGSEAHEDKASDLSMLRPKSQCLEDALDDILGAPAAQYPPTKNSCAEETSPMPKEKPLPAAKADSKSSPKDKMKGFAQVGWEEEVACEGHGSDGFQENAPVVSEAISFIQEVLGQRMIPDSSLEPEDIDSSWDLAFRGVDKDAVMEDGEVGEDDADSVATMDLDHDSADDTSAEQQDEPAEAALMLLFSEPSSAPESGVAAEI</sequence>